<keyword evidence="5 6" id="KW-0472">Membrane</keyword>
<protein>
    <submittedName>
        <fullName evidence="7">Oligosaccharide flippase family protein</fullName>
    </submittedName>
</protein>
<reference evidence="7 8" key="1">
    <citation type="submission" date="2019-12" db="EMBL/GenBank/DDBJ databases">
        <title>Mucilaginibacter sp. HME9299 genome sequencing and assembly.</title>
        <authorList>
            <person name="Kang H."/>
            <person name="Kim H."/>
            <person name="Joh K."/>
        </authorList>
    </citation>
    <scope>NUCLEOTIDE SEQUENCE [LARGE SCALE GENOMIC DNA]</scope>
    <source>
        <strain evidence="7 8">HME9299</strain>
    </source>
</reference>
<feature type="transmembrane region" description="Helical" evidence="6">
    <location>
        <begin position="44"/>
        <end position="69"/>
    </location>
</feature>
<evidence type="ECO:0000256" key="2">
    <source>
        <dbReference type="ARBA" id="ARBA00022475"/>
    </source>
</evidence>
<dbReference type="AlphaFoldDB" id="A0A6I4I6A3"/>
<feature type="transmembrane region" description="Helical" evidence="6">
    <location>
        <begin position="155"/>
        <end position="174"/>
    </location>
</feature>
<evidence type="ECO:0000256" key="1">
    <source>
        <dbReference type="ARBA" id="ARBA00004651"/>
    </source>
</evidence>
<dbReference type="Pfam" id="PF13440">
    <property type="entry name" value="Polysacc_synt_3"/>
    <property type="match status" value="1"/>
</dbReference>
<proteinExistence type="predicted"/>
<evidence type="ECO:0000313" key="8">
    <source>
        <dbReference type="Proteomes" id="UP000434850"/>
    </source>
</evidence>
<dbReference type="EMBL" id="WQLA01000002">
    <property type="protein sequence ID" value="MVN90725.1"/>
    <property type="molecule type" value="Genomic_DNA"/>
</dbReference>
<evidence type="ECO:0000256" key="5">
    <source>
        <dbReference type="ARBA" id="ARBA00023136"/>
    </source>
</evidence>
<sequence length="449" mass="50059">MWLKVITLIKNKHFLSLAGNVIMSGLALVTMVLIYHALSVTDAGIWVFFQSVLILVDTFRSGFLTTAFIKFYAGATPGRKVEVAGSAWWIGILITGILLLANIPAYFAAPYIDDYSLVLFCKWFGISYLLSLPWFMATCILQGEQRFDQLLYVRLVNQLTFMGGILFIYFNHTISVTGVLYAYLASNIITSIYVLAMGWTRLRSITHRTSTIISQIINFGKYSLGTTLSSNLFRTSDTFVINFLLNKQAVAIYNLGQTLMQLVEIPLRSFAATAMPELSVAYNQNNPISVISTMKKYTGTISVVLVPLVIAGCLVADWPINLIGGHKYMGTDAANVFRIFLTFALLYPLDRFFALTLDVIHLPKVNFYKVLVMLAANLIFDWLGVKLLGSIYGIAIATVVPVLVGTVIGYKSLNKYCPFNIWSVYSAGYRQVKSWISLITGSKRSIQLL</sequence>
<feature type="transmembrane region" description="Helical" evidence="6">
    <location>
        <begin position="391"/>
        <end position="410"/>
    </location>
</feature>
<evidence type="ECO:0000313" key="7">
    <source>
        <dbReference type="EMBL" id="MVN90725.1"/>
    </source>
</evidence>
<name>A0A6I4I6A3_9SPHI</name>
<feature type="transmembrane region" description="Helical" evidence="6">
    <location>
        <begin position="81"/>
        <end position="103"/>
    </location>
</feature>
<dbReference type="PANTHER" id="PTHR30250:SF11">
    <property type="entry name" value="O-ANTIGEN TRANSPORTER-RELATED"/>
    <property type="match status" value="1"/>
</dbReference>
<keyword evidence="4 6" id="KW-1133">Transmembrane helix</keyword>
<evidence type="ECO:0000256" key="4">
    <source>
        <dbReference type="ARBA" id="ARBA00022989"/>
    </source>
</evidence>
<comment type="subcellular location">
    <subcellularLocation>
        <location evidence="1">Cell membrane</location>
        <topology evidence="1">Multi-pass membrane protein</topology>
    </subcellularLocation>
</comment>
<dbReference type="PANTHER" id="PTHR30250">
    <property type="entry name" value="PST FAMILY PREDICTED COLANIC ACID TRANSPORTER"/>
    <property type="match status" value="1"/>
</dbReference>
<keyword evidence="8" id="KW-1185">Reference proteome</keyword>
<dbReference type="InterPro" id="IPR050833">
    <property type="entry name" value="Poly_Biosynth_Transport"/>
</dbReference>
<feature type="transmembrane region" description="Helical" evidence="6">
    <location>
        <begin position="340"/>
        <end position="360"/>
    </location>
</feature>
<feature type="transmembrane region" description="Helical" evidence="6">
    <location>
        <begin position="14"/>
        <end position="38"/>
    </location>
</feature>
<evidence type="ECO:0000256" key="3">
    <source>
        <dbReference type="ARBA" id="ARBA00022692"/>
    </source>
</evidence>
<comment type="caution">
    <text evidence="7">The sequence shown here is derived from an EMBL/GenBank/DDBJ whole genome shotgun (WGS) entry which is preliminary data.</text>
</comment>
<feature type="transmembrane region" description="Helical" evidence="6">
    <location>
        <begin position="297"/>
        <end position="320"/>
    </location>
</feature>
<evidence type="ECO:0000256" key="6">
    <source>
        <dbReference type="SAM" id="Phobius"/>
    </source>
</evidence>
<accession>A0A6I4I6A3</accession>
<gene>
    <name evidence="7" type="ORF">GO816_06275</name>
</gene>
<keyword evidence="2" id="KW-1003">Cell membrane</keyword>
<feature type="transmembrane region" description="Helical" evidence="6">
    <location>
        <begin position="123"/>
        <end position="143"/>
    </location>
</feature>
<keyword evidence="3 6" id="KW-0812">Transmembrane</keyword>
<dbReference type="RefSeq" id="WP_157540497.1">
    <property type="nucleotide sequence ID" value="NZ_WQLA01000002.1"/>
</dbReference>
<feature type="transmembrane region" description="Helical" evidence="6">
    <location>
        <begin position="180"/>
        <end position="199"/>
    </location>
</feature>
<dbReference type="OrthoDB" id="629958at2"/>
<feature type="transmembrane region" description="Helical" evidence="6">
    <location>
        <begin position="367"/>
        <end position="385"/>
    </location>
</feature>
<dbReference type="Proteomes" id="UP000434850">
    <property type="component" value="Unassembled WGS sequence"/>
</dbReference>
<organism evidence="7 8">
    <name type="scientific">Mucilaginibacter aquatilis</name>
    <dbReference type="NCBI Taxonomy" id="1517760"/>
    <lineage>
        <taxon>Bacteria</taxon>
        <taxon>Pseudomonadati</taxon>
        <taxon>Bacteroidota</taxon>
        <taxon>Sphingobacteriia</taxon>
        <taxon>Sphingobacteriales</taxon>
        <taxon>Sphingobacteriaceae</taxon>
        <taxon>Mucilaginibacter</taxon>
    </lineage>
</organism>
<dbReference type="GO" id="GO:0005886">
    <property type="term" value="C:plasma membrane"/>
    <property type="evidence" value="ECO:0007669"/>
    <property type="project" value="UniProtKB-SubCell"/>
</dbReference>